<feature type="transmembrane region" description="Helical" evidence="1">
    <location>
        <begin position="12"/>
        <end position="31"/>
    </location>
</feature>
<accession>A0A383U0R7</accession>
<gene>
    <name evidence="2" type="ORF">SAMEA104719789_01128</name>
</gene>
<dbReference type="RefSeq" id="WP_133298013.1">
    <property type="nucleotide sequence ID" value="NZ_UNSC01000004.1"/>
</dbReference>
<dbReference type="Proteomes" id="UP000262142">
    <property type="component" value="Unassembled WGS sequence"/>
</dbReference>
<keyword evidence="1" id="KW-1133">Transmembrane helix</keyword>
<evidence type="ECO:0000313" key="3">
    <source>
        <dbReference type="Proteomes" id="UP000262142"/>
    </source>
</evidence>
<proteinExistence type="predicted"/>
<dbReference type="OrthoDB" id="9775266at2"/>
<keyword evidence="1" id="KW-0472">Membrane</keyword>
<keyword evidence="1" id="KW-0812">Transmembrane</keyword>
<dbReference type="SUPFAM" id="SSF56059">
    <property type="entry name" value="Glutathione synthetase ATP-binding domain-like"/>
    <property type="match status" value="1"/>
</dbReference>
<protein>
    <recommendedName>
        <fullName evidence="4">ATP-grasp domain-containing protein</fullName>
    </recommendedName>
</protein>
<evidence type="ECO:0008006" key="4">
    <source>
        <dbReference type="Google" id="ProtNLM"/>
    </source>
</evidence>
<sequence>MFLYRLKKYYKFEYWPFYILYLPFTPLYLYFSLKNRSLLYFTAANPGIHYGGLFDYSKSAINQKVPFPFQLKEIQSLATAEFPIIAKPDQGERGKNVHVVQKKEDLDKIQFQGKIFYQEYDDSPLEFGVFYSKIPKKRGEIISITAKRFLTFYGDGKTSLEQFIYKDEKAFLSRHRLLQKYKNQLNLILQPDEKLVIEEVGNHNRGTTFLDGNNYFSKALEKNIDFVAQQIPGFYYGRFDVKTSSVKAFKKGVFKVIEINGVNSEPTHIYDPSYSISQAFREIYKHLKLQENIAHSHLKDGFKTPNFWTFVRDLYFHLLRK</sequence>
<organism evidence="2 3">
    <name type="scientific">Candidatus Ornithobacterium hominis</name>
    <dbReference type="NCBI Taxonomy" id="2497989"/>
    <lineage>
        <taxon>Bacteria</taxon>
        <taxon>Pseudomonadati</taxon>
        <taxon>Bacteroidota</taxon>
        <taxon>Flavobacteriia</taxon>
        <taxon>Flavobacteriales</taxon>
        <taxon>Weeksellaceae</taxon>
        <taxon>Ornithobacterium</taxon>
    </lineage>
</organism>
<dbReference type="EMBL" id="UNSC01000004">
    <property type="protein sequence ID" value="SZD73039.1"/>
    <property type="molecule type" value="Genomic_DNA"/>
</dbReference>
<dbReference type="AlphaFoldDB" id="A0A383U0R7"/>
<reference evidence="2 3" key="1">
    <citation type="submission" date="2018-09" db="EMBL/GenBank/DDBJ databases">
        <authorList>
            <consortium name="Pathogen Informatics"/>
        </authorList>
    </citation>
    <scope>NUCLEOTIDE SEQUENCE [LARGE SCALE GENOMIC DNA]</scope>
    <source>
        <strain evidence="2 3">OH-22767</strain>
    </source>
</reference>
<keyword evidence="3" id="KW-1185">Reference proteome</keyword>
<evidence type="ECO:0000256" key="1">
    <source>
        <dbReference type="SAM" id="Phobius"/>
    </source>
</evidence>
<evidence type="ECO:0000313" key="2">
    <source>
        <dbReference type="EMBL" id="SZD73039.1"/>
    </source>
</evidence>
<name>A0A383U0R7_9FLAO</name>